<keyword evidence="2" id="KW-1185">Reference proteome</keyword>
<reference evidence="1 2" key="1">
    <citation type="submission" date="2018-04" db="EMBL/GenBank/DDBJ databases">
        <title>The genome of golden apple snail Pomacea canaliculata provides insight into stress tolerance and invasive adaptation.</title>
        <authorList>
            <person name="Liu C."/>
            <person name="Liu B."/>
            <person name="Ren Y."/>
            <person name="Zhang Y."/>
            <person name="Wang H."/>
            <person name="Li S."/>
            <person name="Jiang F."/>
            <person name="Yin L."/>
            <person name="Zhang G."/>
            <person name="Qian W."/>
            <person name="Fan W."/>
        </authorList>
    </citation>
    <scope>NUCLEOTIDE SEQUENCE [LARGE SCALE GENOMIC DNA]</scope>
    <source>
        <strain evidence="1">SZHN2017</strain>
        <tissue evidence="1">Muscle</tissue>
    </source>
</reference>
<dbReference type="AlphaFoldDB" id="A0A2T7NE90"/>
<name>A0A2T7NE90_POMCA</name>
<comment type="caution">
    <text evidence="1">The sequence shown here is derived from an EMBL/GenBank/DDBJ whole genome shotgun (WGS) entry which is preliminary data.</text>
</comment>
<gene>
    <name evidence="1" type="ORF">C0Q70_19970</name>
</gene>
<protein>
    <submittedName>
        <fullName evidence="1">Uncharacterized protein</fullName>
    </submittedName>
</protein>
<dbReference type="Proteomes" id="UP000245119">
    <property type="component" value="Linkage Group LG13"/>
</dbReference>
<evidence type="ECO:0000313" key="2">
    <source>
        <dbReference type="Proteomes" id="UP000245119"/>
    </source>
</evidence>
<accession>A0A2T7NE90</accession>
<dbReference type="EMBL" id="PZQS01000013">
    <property type="protein sequence ID" value="PVD19481.1"/>
    <property type="molecule type" value="Genomic_DNA"/>
</dbReference>
<evidence type="ECO:0000313" key="1">
    <source>
        <dbReference type="EMBL" id="PVD19481.1"/>
    </source>
</evidence>
<proteinExistence type="predicted"/>
<sequence length="133" mass="14807">MQLEEEFCKRSVTPVTRQERFQYDEGKIVSEIIFRKSNAHFLELFTGVLGDEGVVKTQDTGDRRLTALLTFVADASETNLSIAIAEDRTAGKSPLAASANPRQKLGGDNLCLRRQDAVFGRRTDKRAAQCNDN</sequence>
<organism evidence="1 2">
    <name type="scientific">Pomacea canaliculata</name>
    <name type="common">Golden apple snail</name>
    <dbReference type="NCBI Taxonomy" id="400727"/>
    <lineage>
        <taxon>Eukaryota</taxon>
        <taxon>Metazoa</taxon>
        <taxon>Spiralia</taxon>
        <taxon>Lophotrochozoa</taxon>
        <taxon>Mollusca</taxon>
        <taxon>Gastropoda</taxon>
        <taxon>Caenogastropoda</taxon>
        <taxon>Architaenioglossa</taxon>
        <taxon>Ampullarioidea</taxon>
        <taxon>Ampullariidae</taxon>
        <taxon>Pomacea</taxon>
    </lineage>
</organism>